<name>A0ABR9XIK8_9SPHI</name>
<accession>A0ABR9XIK8</accession>
<comment type="caution">
    <text evidence="2">The sequence shown here is derived from an EMBL/GenBank/DDBJ whole genome shotgun (WGS) entry which is preliminary data.</text>
</comment>
<gene>
    <name evidence="2" type="ORF">IRJ18_12050</name>
</gene>
<keyword evidence="1" id="KW-0812">Transmembrane</keyword>
<proteinExistence type="predicted"/>
<sequence>MLEKLNNFLIILFIKSKELEKKSSKEIIWEPPKEYCDEITLEEAKFVYDQAIIRFDNTIEISKIIVDRSNILLSVVIGIIIGLVTYSIDRGDKNNYDNIFFTTTISTLYYFYMAVNNLIVNIKPFEYTMPGTAPNQYISDHFYKKEYNNSDKRLMGFYLTELKSLQYKSHYNNKLNKKRWLIYEESLKLLLCSPIIVALIFITIEIISILIKELF</sequence>
<evidence type="ECO:0008006" key="4">
    <source>
        <dbReference type="Google" id="ProtNLM"/>
    </source>
</evidence>
<organism evidence="2 3">
    <name type="scientific">Mucilaginibacter boryungensis</name>
    <dbReference type="NCBI Taxonomy" id="768480"/>
    <lineage>
        <taxon>Bacteria</taxon>
        <taxon>Pseudomonadati</taxon>
        <taxon>Bacteroidota</taxon>
        <taxon>Sphingobacteriia</taxon>
        <taxon>Sphingobacteriales</taxon>
        <taxon>Sphingobacteriaceae</taxon>
        <taxon>Mucilaginibacter</taxon>
    </lineage>
</organism>
<dbReference type="Proteomes" id="UP000632774">
    <property type="component" value="Unassembled WGS sequence"/>
</dbReference>
<keyword evidence="1" id="KW-0472">Membrane</keyword>
<dbReference type="EMBL" id="JADFFM010000001">
    <property type="protein sequence ID" value="MBE9667096.1"/>
    <property type="molecule type" value="Genomic_DNA"/>
</dbReference>
<keyword evidence="1" id="KW-1133">Transmembrane helix</keyword>
<evidence type="ECO:0000313" key="3">
    <source>
        <dbReference type="Proteomes" id="UP000632774"/>
    </source>
</evidence>
<protein>
    <recommendedName>
        <fullName evidence="4">SMODS and SLOG-associating 2TM effector domain-containing protein</fullName>
    </recommendedName>
</protein>
<keyword evidence="3" id="KW-1185">Reference proteome</keyword>
<feature type="transmembrane region" description="Helical" evidence="1">
    <location>
        <begin position="187"/>
        <end position="211"/>
    </location>
</feature>
<reference evidence="2 3" key="1">
    <citation type="submission" date="2020-10" db="EMBL/GenBank/DDBJ databases">
        <title>Mucilaginibacter mali sp. nov., isolated from rhizosphere soil of apple orchard.</title>
        <authorList>
            <person name="Lee J.-S."/>
            <person name="Kim H.S."/>
            <person name="Kim J.-S."/>
        </authorList>
    </citation>
    <scope>NUCLEOTIDE SEQUENCE [LARGE SCALE GENOMIC DNA]</scope>
    <source>
        <strain evidence="2 3">KCTC 23157</strain>
    </source>
</reference>
<evidence type="ECO:0000313" key="2">
    <source>
        <dbReference type="EMBL" id="MBE9667096.1"/>
    </source>
</evidence>
<dbReference type="RefSeq" id="WP_194106447.1">
    <property type="nucleotide sequence ID" value="NZ_JADFFM010000001.1"/>
</dbReference>
<feature type="transmembrane region" description="Helical" evidence="1">
    <location>
        <begin position="100"/>
        <end position="120"/>
    </location>
</feature>
<evidence type="ECO:0000256" key="1">
    <source>
        <dbReference type="SAM" id="Phobius"/>
    </source>
</evidence>
<feature type="transmembrane region" description="Helical" evidence="1">
    <location>
        <begin position="71"/>
        <end position="88"/>
    </location>
</feature>